<dbReference type="RefSeq" id="WP_155612362.1">
    <property type="nucleotide sequence ID" value="NZ_CP126084.1"/>
</dbReference>
<protein>
    <recommendedName>
        <fullName evidence="4">Nudix hydrolase domain-containing protein</fullName>
    </recommendedName>
</protein>
<sequence length="196" mass="23135">MEQVLVIPRYILNDVINDPSPKMYVNNIREVMDKVHSEYEFMLREKAEHDLNYKQIIPYGFITYGDFFFVMKRLKKQNETRLHNKISIGVGGHINPIELESKNIIEAGLFRELDEEVYLDKDHIESVEIIGIINDDTNEVGKVHLGFVYHIILNKKECDIAEKDKMLGEWIHKEDIKDCYNEMESWTQIIFDNIKG</sequence>
<dbReference type="Gene3D" id="3.90.79.10">
    <property type="entry name" value="Nucleoside Triphosphate Pyrophosphohydrolase"/>
    <property type="match status" value="1"/>
</dbReference>
<dbReference type="Proteomes" id="UP000447876">
    <property type="component" value="Unassembled WGS sequence"/>
</dbReference>
<dbReference type="Proteomes" id="UP001177943">
    <property type="component" value="Chromosome"/>
</dbReference>
<reference evidence="2" key="2">
    <citation type="submission" date="2023-05" db="EMBL/GenBank/DDBJ databases">
        <title>Comparative genomics of Bacillaceae isolates and their secondary metabolite potential.</title>
        <authorList>
            <person name="Song L."/>
            <person name="Nielsen L.J."/>
            <person name="Mohite O."/>
            <person name="Xu X."/>
            <person name="Weber T."/>
            <person name="Kovacs A.T."/>
        </authorList>
    </citation>
    <scope>NUCLEOTIDE SEQUENCE</scope>
    <source>
        <strain evidence="2">B2_4</strain>
    </source>
</reference>
<evidence type="ECO:0000313" key="3">
    <source>
        <dbReference type="Proteomes" id="UP000447876"/>
    </source>
</evidence>
<evidence type="ECO:0008006" key="4">
    <source>
        <dbReference type="Google" id="ProtNLM"/>
    </source>
</evidence>
<dbReference type="EMBL" id="WNZW01000009">
    <property type="protein sequence ID" value="MUG46973.1"/>
    <property type="molecule type" value="Genomic_DNA"/>
</dbReference>
<dbReference type="AlphaFoldDB" id="A0A7X2Z4N9"/>
<dbReference type="InterPro" id="IPR015797">
    <property type="entry name" value="NUDIX_hydrolase-like_dom_sf"/>
</dbReference>
<dbReference type="EMBL" id="CP126084">
    <property type="protein sequence ID" value="WHX49381.1"/>
    <property type="molecule type" value="Genomic_DNA"/>
</dbReference>
<gene>
    <name evidence="1" type="ORF">GNP95_18525</name>
    <name evidence="2" type="ORF">QNH46_01425</name>
</gene>
<accession>A0A7X2Z4N9</accession>
<evidence type="ECO:0000313" key="1">
    <source>
        <dbReference type="EMBL" id="MUG46973.1"/>
    </source>
</evidence>
<dbReference type="KEGG" id="pwn:QNH46_01425"/>
<dbReference type="SUPFAM" id="SSF55811">
    <property type="entry name" value="Nudix"/>
    <property type="match status" value="1"/>
</dbReference>
<name>A0A7X2Z4N9_9BACL</name>
<proteinExistence type="predicted"/>
<dbReference type="OrthoDB" id="6398375at2"/>
<reference evidence="1 3" key="1">
    <citation type="submission" date="2019-11" db="EMBL/GenBank/DDBJ databases">
        <title>Draft genome sequences of five Paenibacillus species of dairy origin.</title>
        <authorList>
            <person name="Olajide A.M."/>
            <person name="Chen S."/>
            <person name="Lapointe G."/>
        </authorList>
    </citation>
    <scope>NUCLEOTIDE SEQUENCE [LARGE SCALE GENOMIC DNA]</scope>
    <source>
        <strain evidence="1 3">12CR55</strain>
    </source>
</reference>
<evidence type="ECO:0000313" key="2">
    <source>
        <dbReference type="EMBL" id="WHX49381.1"/>
    </source>
</evidence>
<organism evidence="1 3">
    <name type="scientific">Paenibacillus woosongensis</name>
    <dbReference type="NCBI Taxonomy" id="307580"/>
    <lineage>
        <taxon>Bacteria</taxon>
        <taxon>Bacillati</taxon>
        <taxon>Bacillota</taxon>
        <taxon>Bacilli</taxon>
        <taxon>Bacillales</taxon>
        <taxon>Paenibacillaceae</taxon>
        <taxon>Paenibacillus</taxon>
    </lineage>
</organism>